<dbReference type="AlphaFoldDB" id="A0A2T2NB72"/>
<dbReference type="GO" id="GO:0005737">
    <property type="term" value="C:cytoplasm"/>
    <property type="evidence" value="ECO:0007669"/>
    <property type="project" value="TreeGrafter"/>
</dbReference>
<comment type="similarity">
    <text evidence="1">Belongs to the short-chain dehydrogenases/reductases (SDR) family.</text>
</comment>
<organism evidence="4 5">
    <name type="scientific">Corynespora cassiicola Philippines</name>
    <dbReference type="NCBI Taxonomy" id="1448308"/>
    <lineage>
        <taxon>Eukaryota</taxon>
        <taxon>Fungi</taxon>
        <taxon>Dikarya</taxon>
        <taxon>Ascomycota</taxon>
        <taxon>Pezizomycotina</taxon>
        <taxon>Dothideomycetes</taxon>
        <taxon>Pleosporomycetidae</taxon>
        <taxon>Pleosporales</taxon>
        <taxon>Corynesporascaceae</taxon>
        <taxon>Corynespora</taxon>
    </lineage>
</organism>
<evidence type="ECO:0000313" key="5">
    <source>
        <dbReference type="Proteomes" id="UP000240883"/>
    </source>
</evidence>
<dbReference type="Gene3D" id="3.40.50.720">
    <property type="entry name" value="NAD(P)-binding Rossmann-like Domain"/>
    <property type="match status" value="1"/>
</dbReference>
<name>A0A2T2NB72_CORCC</name>
<dbReference type="PRINTS" id="PR00081">
    <property type="entry name" value="GDHRDH"/>
</dbReference>
<keyword evidence="3" id="KW-0560">Oxidoreductase</keyword>
<evidence type="ECO:0000313" key="4">
    <source>
        <dbReference type="EMBL" id="PSN62711.1"/>
    </source>
</evidence>
<dbReference type="Proteomes" id="UP000240883">
    <property type="component" value="Unassembled WGS sequence"/>
</dbReference>
<evidence type="ECO:0000256" key="1">
    <source>
        <dbReference type="ARBA" id="ARBA00006484"/>
    </source>
</evidence>
<gene>
    <name evidence="4" type="ORF">BS50DRAFT_502708</name>
</gene>
<sequence length="253" mass="27243">MSNKVLITGGNRGIGKALVAAFLSTPNTTVIATVRDLSAQSSLDALPKAAGSNVIVLKADVKYIDSINEAIKELSQKHGIDALDVVIANAGLPSFGTKLTEEKISNLREYIEVNSIGQVELYRALLPLLRASKSGAPPKYMYMSSAGGSLAYMQTLLPFAGYGASKALSNFYFKWFAAENPDVITWVQHPGVVIDEKLDDVATLKDLAGFDFTKMETLSLVDCASKLKKLIDEATPENRAGKFLGPDGEEIPW</sequence>
<reference evidence="4 5" key="1">
    <citation type="journal article" date="2018" name="Front. Microbiol.">
        <title>Genome-Wide Analysis of Corynespora cassiicola Leaf Fall Disease Putative Effectors.</title>
        <authorList>
            <person name="Lopez D."/>
            <person name="Ribeiro S."/>
            <person name="Label P."/>
            <person name="Fumanal B."/>
            <person name="Venisse J.S."/>
            <person name="Kohler A."/>
            <person name="de Oliveira R.R."/>
            <person name="Labutti K."/>
            <person name="Lipzen A."/>
            <person name="Lail K."/>
            <person name="Bauer D."/>
            <person name="Ohm R.A."/>
            <person name="Barry K.W."/>
            <person name="Spatafora J."/>
            <person name="Grigoriev I.V."/>
            <person name="Martin F.M."/>
            <person name="Pujade-Renaud V."/>
        </authorList>
    </citation>
    <scope>NUCLEOTIDE SEQUENCE [LARGE SCALE GENOMIC DNA]</scope>
    <source>
        <strain evidence="4 5">Philippines</strain>
    </source>
</reference>
<dbReference type="PANTHER" id="PTHR43544">
    <property type="entry name" value="SHORT-CHAIN DEHYDROGENASE/REDUCTASE"/>
    <property type="match status" value="1"/>
</dbReference>
<dbReference type="STRING" id="1448308.A0A2T2NB72"/>
<proteinExistence type="inferred from homology"/>
<dbReference type="OrthoDB" id="9876299at2759"/>
<protein>
    <submittedName>
        <fullName evidence="4">NAD(P)-binding protein</fullName>
    </submittedName>
</protein>
<dbReference type="Pfam" id="PF00106">
    <property type="entry name" value="adh_short"/>
    <property type="match status" value="1"/>
</dbReference>
<dbReference type="InterPro" id="IPR036291">
    <property type="entry name" value="NAD(P)-bd_dom_sf"/>
</dbReference>
<keyword evidence="5" id="KW-1185">Reference proteome</keyword>
<dbReference type="EMBL" id="KZ678141">
    <property type="protein sequence ID" value="PSN62711.1"/>
    <property type="molecule type" value="Genomic_DNA"/>
</dbReference>
<dbReference type="InterPro" id="IPR002347">
    <property type="entry name" value="SDR_fam"/>
</dbReference>
<dbReference type="InterPro" id="IPR051468">
    <property type="entry name" value="Fungal_SecMetab_SDRs"/>
</dbReference>
<dbReference type="SUPFAM" id="SSF51735">
    <property type="entry name" value="NAD(P)-binding Rossmann-fold domains"/>
    <property type="match status" value="1"/>
</dbReference>
<accession>A0A2T2NB72</accession>
<dbReference type="PANTHER" id="PTHR43544:SF7">
    <property type="entry name" value="NADB-LER2"/>
    <property type="match status" value="1"/>
</dbReference>
<keyword evidence="2" id="KW-0521">NADP</keyword>
<evidence type="ECO:0000256" key="2">
    <source>
        <dbReference type="ARBA" id="ARBA00022857"/>
    </source>
</evidence>
<evidence type="ECO:0000256" key="3">
    <source>
        <dbReference type="ARBA" id="ARBA00023002"/>
    </source>
</evidence>
<dbReference type="GO" id="GO:0016491">
    <property type="term" value="F:oxidoreductase activity"/>
    <property type="evidence" value="ECO:0007669"/>
    <property type="project" value="UniProtKB-KW"/>
</dbReference>